<feature type="domain" description="Trimeric autotransporter adhesin YadA-like head" evidence="2">
    <location>
        <begin position="440"/>
        <end position="463"/>
    </location>
</feature>
<feature type="domain" description="Trimeric autotransporter adhesin YadA-like head" evidence="2">
    <location>
        <begin position="650"/>
        <end position="675"/>
    </location>
</feature>
<evidence type="ECO:0000256" key="1">
    <source>
        <dbReference type="SAM" id="SignalP"/>
    </source>
</evidence>
<dbReference type="Gene3D" id="2.150.10.10">
    <property type="entry name" value="Serralysin-like metalloprotease, C-terminal"/>
    <property type="match status" value="4"/>
</dbReference>
<feature type="chain" id="PRO_5011540260" evidence="1">
    <location>
        <begin position="22"/>
        <end position="832"/>
    </location>
</feature>
<proteinExistence type="predicted"/>
<dbReference type="EMBL" id="FNAS01000036">
    <property type="protein sequence ID" value="SDE81751.1"/>
    <property type="molecule type" value="Genomic_DNA"/>
</dbReference>
<feature type="domain" description="Trimeric autotransporter adhesin YadA-like head" evidence="2">
    <location>
        <begin position="599"/>
        <end position="618"/>
    </location>
</feature>
<feature type="domain" description="Trimeric autotransporter adhesin YadA-like head" evidence="2">
    <location>
        <begin position="622"/>
        <end position="647"/>
    </location>
</feature>
<keyword evidence="4" id="KW-1185">Reference proteome</keyword>
<sequence>MKKNLIKINLLCTLMGTMAYAQQGRVGINTDSPKATLDINAIDGENASGILIPRLNRTQFEGLIGRLGADQKSMLVYLMEDAFKSDGTPEQGTGPSAFKTGTKYLAGYYKWNGTDFQPIEGNLLSKTTTQIRTGRGNIFNNSRTRTGYILPGITGDVLYNGVNFANGASIAGVQALAIGNATKANGTNSFAGGNTTIASGENSFAIGQNQTTASGISSFAGGAYSLAAGEESFAFGVGAVAQGDKEIALGVYNTKEGDNTLSSEFRKRLLTVGNGESDSNRKDAFTILKSGKVGIGYNNFEKENNDAVLQVKGAVLSDDLKGTGDRPVYADANGVLKIGPSSAVYTAGQGMNLGGTDHDANEFWRTGLEEISGNNGNKGLAIVGRDPENYGKIGSHAVDLSYNIVASETKGATGHYSVAMGSATTASGTTSFAMGQDNIASGDSSFAMGARNTASGDSSFAIGFITTASGQDAVAMGYQTTASGNYSVAMGQETTASQGWSLATGYKTKAQGQVSIAMGNTTTASGNTAVAMGNTTTASGARSVAMGDTTTASGNTAIAMGYQTTASGTRSVAMGNQTTALGINSVAMGQETTASAGWSLATGYKTKATGDVSTAMGNTTTASGSNAVAMGYQTTASGARSVAMGYQTTASGINSVAMGNENIANGNSSVAIGNETQTDSFSELAIGTNNTRVENMVGDSGAGSQKYKSYPISNGDWEIPQLARRFVIGNGSTVSSNPYPSDAFTVLNNASVGINIDNFEKVAEKTDAKLVVNGGIKLHNGGDTKHDSTSTGGDRAPAMSIQCNQNNEGVIRYNRDNHKFEGCNGSSWVTLG</sequence>
<dbReference type="OrthoDB" id="1228095at2"/>
<dbReference type="GO" id="GO:0019867">
    <property type="term" value="C:outer membrane"/>
    <property type="evidence" value="ECO:0007669"/>
    <property type="project" value="InterPro"/>
</dbReference>
<dbReference type="CDD" id="cd12820">
    <property type="entry name" value="LbR_YadA-like"/>
    <property type="match status" value="4"/>
</dbReference>
<feature type="domain" description="Trimeric autotransporter adhesin YadA-like head" evidence="2">
    <location>
        <begin position="468"/>
        <end position="493"/>
    </location>
</feature>
<dbReference type="InterPro" id="IPR011049">
    <property type="entry name" value="Serralysin-like_metalloprot_C"/>
</dbReference>
<organism evidence="3 4">
    <name type="scientific">Riemerella columbipharyngis</name>
    <dbReference type="NCBI Taxonomy" id="1071918"/>
    <lineage>
        <taxon>Bacteria</taxon>
        <taxon>Pseudomonadati</taxon>
        <taxon>Bacteroidota</taxon>
        <taxon>Flavobacteriia</taxon>
        <taxon>Flavobacteriales</taxon>
        <taxon>Weeksellaceae</taxon>
        <taxon>Riemerella</taxon>
    </lineage>
</organism>
<dbReference type="SUPFAM" id="SSF101967">
    <property type="entry name" value="Adhesin YadA, collagen-binding domain"/>
    <property type="match status" value="3"/>
</dbReference>
<dbReference type="STRING" id="1071918.SAMN05421544_1361"/>
<feature type="domain" description="Trimeric autotransporter adhesin YadA-like head" evidence="2">
    <location>
        <begin position="510"/>
        <end position="534"/>
    </location>
</feature>
<feature type="domain" description="Trimeric autotransporter adhesin YadA-like head" evidence="2">
    <location>
        <begin position="566"/>
        <end position="591"/>
    </location>
</feature>
<feature type="domain" description="Trimeric autotransporter adhesin YadA-like head" evidence="2">
    <location>
        <begin position="538"/>
        <end position="563"/>
    </location>
</feature>
<dbReference type="InterPro" id="IPR008640">
    <property type="entry name" value="Adhesin_Head_dom"/>
</dbReference>
<feature type="domain" description="Trimeric autotransporter adhesin YadA-like head" evidence="2">
    <location>
        <begin position="227"/>
        <end position="250"/>
    </location>
</feature>
<evidence type="ECO:0000259" key="2">
    <source>
        <dbReference type="Pfam" id="PF05658"/>
    </source>
</evidence>
<dbReference type="Pfam" id="PF05658">
    <property type="entry name" value="YadA_head"/>
    <property type="match status" value="11"/>
</dbReference>
<accession>A0A1G7G0T8</accession>
<dbReference type="Proteomes" id="UP000198517">
    <property type="component" value="Unassembled WGS sequence"/>
</dbReference>
<evidence type="ECO:0000313" key="4">
    <source>
        <dbReference type="Proteomes" id="UP000198517"/>
    </source>
</evidence>
<feature type="signal peptide" evidence="1">
    <location>
        <begin position="1"/>
        <end position="21"/>
    </location>
</feature>
<dbReference type="AlphaFoldDB" id="A0A1G7G0T8"/>
<name>A0A1G7G0T8_9FLAO</name>
<keyword evidence="1" id="KW-0732">Signal</keyword>
<feature type="domain" description="Trimeric autotransporter adhesin YadA-like head" evidence="2">
    <location>
        <begin position="412"/>
        <end position="436"/>
    </location>
</feature>
<protein>
    <submittedName>
        <fullName evidence="3">Head domain of trimeric autotransporter adhesin</fullName>
    </submittedName>
</protein>
<reference evidence="3 4" key="1">
    <citation type="submission" date="2016-10" db="EMBL/GenBank/DDBJ databases">
        <authorList>
            <person name="de Groot N.N."/>
        </authorList>
    </citation>
    <scope>NUCLEOTIDE SEQUENCE [LARGE SCALE GENOMIC DNA]</scope>
    <source>
        <strain evidence="3 4">DSM 24015</strain>
    </source>
</reference>
<feature type="domain" description="Trimeric autotransporter adhesin YadA-like head" evidence="2">
    <location>
        <begin position="172"/>
        <end position="194"/>
    </location>
</feature>
<evidence type="ECO:0000313" key="3">
    <source>
        <dbReference type="EMBL" id="SDE81751.1"/>
    </source>
</evidence>
<dbReference type="RefSeq" id="WP_092738135.1">
    <property type="nucleotide sequence ID" value="NZ_FNAS01000036.1"/>
</dbReference>
<gene>
    <name evidence="3" type="ORF">SAMN05421544_1361</name>
</gene>